<evidence type="ECO:0000256" key="1">
    <source>
        <dbReference type="SAM" id="Phobius"/>
    </source>
</evidence>
<evidence type="ECO:0000313" key="3">
    <source>
        <dbReference type="Proteomes" id="UP000257109"/>
    </source>
</evidence>
<feature type="transmembrane region" description="Helical" evidence="1">
    <location>
        <begin position="69"/>
        <end position="87"/>
    </location>
</feature>
<dbReference type="Proteomes" id="UP000257109">
    <property type="component" value="Unassembled WGS sequence"/>
</dbReference>
<dbReference type="AlphaFoldDB" id="A0A371EH09"/>
<name>A0A371EH09_MUCPR</name>
<feature type="non-terminal residue" evidence="2">
    <location>
        <position position="1"/>
    </location>
</feature>
<protein>
    <submittedName>
        <fullName evidence="2">Uncharacterized protein</fullName>
    </submittedName>
</protein>
<keyword evidence="1" id="KW-1133">Transmembrane helix</keyword>
<feature type="transmembrane region" description="Helical" evidence="1">
    <location>
        <begin position="136"/>
        <end position="161"/>
    </location>
</feature>
<evidence type="ECO:0000313" key="2">
    <source>
        <dbReference type="EMBL" id="RDX65330.1"/>
    </source>
</evidence>
<reference evidence="2" key="1">
    <citation type="submission" date="2018-05" db="EMBL/GenBank/DDBJ databases">
        <title>Draft genome of Mucuna pruriens seed.</title>
        <authorList>
            <person name="Nnadi N.E."/>
            <person name="Vos R."/>
            <person name="Hasami M.H."/>
            <person name="Devisetty U.K."/>
            <person name="Aguiy J.C."/>
        </authorList>
    </citation>
    <scope>NUCLEOTIDE SEQUENCE [LARGE SCALE GENOMIC DNA]</scope>
    <source>
        <strain evidence="2">JCA_2017</strain>
    </source>
</reference>
<dbReference type="EMBL" id="QJKJ01013965">
    <property type="protein sequence ID" value="RDX65330.1"/>
    <property type="molecule type" value="Genomic_DNA"/>
</dbReference>
<organism evidence="2 3">
    <name type="scientific">Mucuna pruriens</name>
    <name type="common">Velvet bean</name>
    <name type="synonym">Dolichos pruriens</name>
    <dbReference type="NCBI Taxonomy" id="157652"/>
    <lineage>
        <taxon>Eukaryota</taxon>
        <taxon>Viridiplantae</taxon>
        <taxon>Streptophyta</taxon>
        <taxon>Embryophyta</taxon>
        <taxon>Tracheophyta</taxon>
        <taxon>Spermatophyta</taxon>
        <taxon>Magnoliopsida</taxon>
        <taxon>eudicotyledons</taxon>
        <taxon>Gunneridae</taxon>
        <taxon>Pentapetalae</taxon>
        <taxon>rosids</taxon>
        <taxon>fabids</taxon>
        <taxon>Fabales</taxon>
        <taxon>Fabaceae</taxon>
        <taxon>Papilionoideae</taxon>
        <taxon>50 kb inversion clade</taxon>
        <taxon>NPAAA clade</taxon>
        <taxon>indigoferoid/millettioid clade</taxon>
        <taxon>Phaseoleae</taxon>
        <taxon>Mucuna</taxon>
    </lineage>
</organism>
<feature type="transmembrane region" description="Helical" evidence="1">
    <location>
        <begin position="107"/>
        <end position="124"/>
    </location>
</feature>
<keyword evidence="1" id="KW-0472">Membrane</keyword>
<gene>
    <name evidence="2" type="ORF">CR513_56023</name>
</gene>
<keyword evidence="3" id="KW-1185">Reference proteome</keyword>
<comment type="caution">
    <text evidence="2">The sequence shown here is derived from an EMBL/GenBank/DDBJ whole genome shotgun (WGS) entry which is preliminary data.</text>
</comment>
<feature type="non-terminal residue" evidence="2">
    <location>
        <position position="207"/>
    </location>
</feature>
<accession>A0A371EH09</accession>
<keyword evidence="1" id="KW-0812">Transmembrane</keyword>
<proteinExistence type="predicted"/>
<sequence>MGSNIEKLSRISGFRLISDLGKYFGVDVLKLKQLLQLFLLVPCKLFCSQNRFVISWKVRIRVLCGESHIIVGVILLFGISFACQRMWELGWRLITNVDALWVHVLRSKYGCILTNLFPHWVVLIMDQKFGEEEDGLLVMGGMYSFGGIVGSLQGLLLWMLLGKMYLLRDNEILEDLNRLFPDETITHVLKDCVNARLIWQNISPSLL</sequence>